<evidence type="ECO:0000313" key="1">
    <source>
        <dbReference type="EMBL" id="GAA0729669.1"/>
    </source>
</evidence>
<dbReference type="EMBL" id="BAAACF010000006">
    <property type="protein sequence ID" value="GAA0729669.1"/>
    <property type="molecule type" value="Genomic_DNA"/>
</dbReference>
<protein>
    <recommendedName>
        <fullName evidence="3">Late competence development protein ComFB</fullName>
    </recommendedName>
</protein>
<dbReference type="RefSeq" id="WP_343770965.1">
    <property type="nucleotide sequence ID" value="NZ_BAAACF010000006.1"/>
</dbReference>
<comment type="caution">
    <text evidence="1">The sequence shown here is derived from an EMBL/GenBank/DDBJ whole genome shotgun (WGS) entry which is preliminary data.</text>
</comment>
<proteinExistence type="predicted"/>
<dbReference type="InterPro" id="IPR019657">
    <property type="entry name" value="ComFB"/>
</dbReference>
<dbReference type="Pfam" id="PF10719">
    <property type="entry name" value="ComFB"/>
    <property type="match status" value="1"/>
</dbReference>
<name>A0ABN1J5S9_9CLOT</name>
<evidence type="ECO:0008006" key="3">
    <source>
        <dbReference type="Google" id="ProtNLM"/>
    </source>
</evidence>
<reference evidence="1 2" key="1">
    <citation type="journal article" date="2019" name="Int. J. Syst. Evol. Microbiol.">
        <title>The Global Catalogue of Microorganisms (GCM) 10K type strain sequencing project: providing services to taxonomists for standard genome sequencing and annotation.</title>
        <authorList>
            <consortium name="The Broad Institute Genomics Platform"/>
            <consortium name="The Broad Institute Genome Sequencing Center for Infectious Disease"/>
            <person name="Wu L."/>
            <person name="Ma J."/>
        </authorList>
    </citation>
    <scope>NUCLEOTIDE SEQUENCE [LARGE SCALE GENOMIC DNA]</scope>
    <source>
        <strain evidence="1 2">JCM 1405</strain>
    </source>
</reference>
<gene>
    <name evidence="1" type="ORF">GCM10008905_30000</name>
</gene>
<accession>A0ABN1J5S9</accession>
<organism evidence="1 2">
    <name type="scientific">Clostridium malenominatum</name>
    <dbReference type="NCBI Taxonomy" id="1539"/>
    <lineage>
        <taxon>Bacteria</taxon>
        <taxon>Bacillati</taxon>
        <taxon>Bacillota</taxon>
        <taxon>Clostridia</taxon>
        <taxon>Eubacteriales</taxon>
        <taxon>Clostridiaceae</taxon>
        <taxon>Clostridium</taxon>
    </lineage>
</organism>
<dbReference type="Proteomes" id="UP001500339">
    <property type="component" value="Unassembled WGS sequence"/>
</dbReference>
<keyword evidence="2" id="KW-1185">Reference proteome</keyword>
<evidence type="ECO:0000313" key="2">
    <source>
        <dbReference type="Proteomes" id="UP001500339"/>
    </source>
</evidence>
<sequence length="86" mass="9633">MVKNYMEIMVDNLLPTVLDKYSNICTCEKCIEDIKAIALNSLKPTYVVSEEGNIFVKTNELSIQFKADVLGALTKAIEIVSKNPKH</sequence>